<dbReference type="EMBL" id="JACSQS010000004">
    <property type="protein sequence ID" value="MBD7953727.1"/>
    <property type="molecule type" value="Genomic_DNA"/>
</dbReference>
<protein>
    <submittedName>
        <fullName evidence="1">Uncharacterized protein</fullName>
    </submittedName>
</protein>
<proteinExistence type="predicted"/>
<accession>A0A8X8FVM5</accession>
<evidence type="ECO:0000313" key="1">
    <source>
        <dbReference type="EMBL" id="MBD7953727.1"/>
    </source>
</evidence>
<dbReference type="Proteomes" id="UP000636938">
    <property type="component" value="Unassembled WGS sequence"/>
</dbReference>
<sequence length="182" mass="19098">MFFFNDLKVRSGRPVACGISSLLVVAGIAVAADGPLVPRSPGPATFIDLVDHPAPEANWDRFYALEDHLAGAFHKACGEGACLPRRFLWPMQLRCSVRVADATVAACIWVIAGSDLQVRAAGSIDPDVVVWRCVLPVGDAVAVDAFHAALEADDPLAARLPGAAESLRQGVARCLAKQGAAS</sequence>
<name>A0A8X8FVM5_9GAMM</name>
<dbReference type="AlphaFoldDB" id="A0A8X8FVM5"/>
<gene>
    <name evidence="1" type="ORF">H9654_05835</name>
</gene>
<organism evidence="1 2">
    <name type="scientific">Stenotrophomonas lacuserhaii</name>
    <dbReference type="NCBI Taxonomy" id="2760084"/>
    <lineage>
        <taxon>Bacteria</taxon>
        <taxon>Pseudomonadati</taxon>
        <taxon>Pseudomonadota</taxon>
        <taxon>Gammaproteobacteria</taxon>
        <taxon>Lysobacterales</taxon>
        <taxon>Lysobacteraceae</taxon>
        <taxon>Stenotrophomonas</taxon>
    </lineage>
</organism>
<dbReference type="RefSeq" id="WP_191769752.1">
    <property type="nucleotide sequence ID" value="NZ_JACSQS010000004.1"/>
</dbReference>
<comment type="caution">
    <text evidence="1">The sequence shown here is derived from an EMBL/GenBank/DDBJ whole genome shotgun (WGS) entry which is preliminary data.</text>
</comment>
<keyword evidence="2" id="KW-1185">Reference proteome</keyword>
<reference evidence="1 2" key="1">
    <citation type="submission" date="2020-08" db="EMBL/GenBank/DDBJ databases">
        <title>A Genomic Blueprint of the Chicken Gut Microbiome.</title>
        <authorList>
            <person name="Gilroy R."/>
            <person name="Ravi A."/>
            <person name="Getino M."/>
            <person name="Pursley I."/>
            <person name="Horton D.L."/>
            <person name="Alikhan N.-F."/>
            <person name="Baker D."/>
            <person name="Gharbi K."/>
            <person name="Hall N."/>
            <person name="Watson M."/>
            <person name="Adriaenssens E.M."/>
            <person name="Foster-Nyarko E."/>
            <person name="Jarju S."/>
            <person name="Secka A."/>
            <person name="Antonio M."/>
            <person name="Oren A."/>
            <person name="Chaudhuri R."/>
            <person name="La Ragione R.M."/>
            <person name="Hildebrand F."/>
            <person name="Pallen M.J."/>
        </authorList>
    </citation>
    <scope>NUCLEOTIDE SEQUENCE [LARGE SCALE GENOMIC DNA]</scope>
    <source>
        <strain evidence="1 2">Sa5BUN4</strain>
    </source>
</reference>
<evidence type="ECO:0000313" key="2">
    <source>
        <dbReference type="Proteomes" id="UP000636938"/>
    </source>
</evidence>